<dbReference type="NCBIfam" id="TIGR01695">
    <property type="entry name" value="murJ_mviN"/>
    <property type="match status" value="1"/>
</dbReference>
<dbReference type="CDD" id="cd13123">
    <property type="entry name" value="MATE_MurJ_like"/>
    <property type="match status" value="1"/>
</dbReference>
<evidence type="ECO:0000256" key="3">
    <source>
        <dbReference type="ARBA" id="ARBA00022692"/>
    </source>
</evidence>
<keyword evidence="6 10" id="KW-1133">Transmembrane helix</keyword>
<comment type="pathway">
    <text evidence="10">Cell wall biogenesis; peptidoglycan biosynthesis.</text>
</comment>
<reference evidence="12 13" key="1">
    <citation type="submission" date="2016-04" db="EMBL/GenBank/DDBJ databases">
        <title>Complete genome sequence of natural rubber-degrading, novel Gram-negative bacterium, Rhizobacter gummiphilus strain NS21.</title>
        <authorList>
            <person name="Tabata M."/>
            <person name="Kasai D."/>
            <person name="Fukuda M."/>
        </authorList>
    </citation>
    <scope>NUCLEOTIDE SEQUENCE [LARGE SCALE GENOMIC DNA]</scope>
    <source>
        <strain evidence="12 13">NS21</strain>
    </source>
</reference>
<organism evidence="12 13">
    <name type="scientific">Piscinibacter gummiphilus</name>
    <dbReference type="NCBI Taxonomy" id="946333"/>
    <lineage>
        <taxon>Bacteria</taxon>
        <taxon>Pseudomonadati</taxon>
        <taxon>Pseudomonadota</taxon>
        <taxon>Betaproteobacteria</taxon>
        <taxon>Burkholderiales</taxon>
        <taxon>Sphaerotilaceae</taxon>
        <taxon>Piscinibacter</taxon>
    </lineage>
</organism>
<dbReference type="InterPro" id="IPR004268">
    <property type="entry name" value="MurJ"/>
</dbReference>
<evidence type="ECO:0000256" key="8">
    <source>
        <dbReference type="ARBA" id="ARBA00060041"/>
    </source>
</evidence>
<evidence type="ECO:0000256" key="9">
    <source>
        <dbReference type="ARBA" id="ARBA00061532"/>
    </source>
</evidence>
<dbReference type="GO" id="GO:0015648">
    <property type="term" value="F:lipid-linked peptidoglycan transporter activity"/>
    <property type="evidence" value="ECO:0007669"/>
    <property type="project" value="UniProtKB-UniRule"/>
</dbReference>
<dbReference type="RefSeq" id="WP_085751969.1">
    <property type="nucleotide sequence ID" value="NZ_BSPR01000011.1"/>
</dbReference>
<gene>
    <name evidence="10" type="primary">murJ</name>
    <name evidence="12" type="ORF">A4W93_18225</name>
</gene>
<keyword evidence="2 10" id="KW-1003">Cell membrane</keyword>
<dbReference type="InterPro" id="IPR051050">
    <property type="entry name" value="Lipid_II_flippase_MurJ/MviN"/>
</dbReference>
<feature type="transmembrane region" description="Helical" evidence="10">
    <location>
        <begin position="186"/>
        <end position="203"/>
    </location>
</feature>
<keyword evidence="10" id="KW-0997">Cell inner membrane</keyword>
<keyword evidence="4 10" id="KW-0133">Cell shape</keyword>
<feature type="transmembrane region" description="Helical" evidence="10">
    <location>
        <begin position="240"/>
        <end position="261"/>
    </location>
</feature>
<evidence type="ECO:0000256" key="4">
    <source>
        <dbReference type="ARBA" id="ARBA00022960"/>
    </source>
</evidence>
<feature type="transmembrane region" description="Helical" evidence="10">
    <location>
        <begin position="364"/>
        <end position="382"/>
    </location>
</feature>
<evidence type="ECO:0000256" key="7">
    <source>
        <dbReference type="ARBA" id="ARBA00023136"/>
    </source>
</evidence>
<feature type="transmembrane region" description="Helical" evidence="10">
    <location>
        <begin position="320"/>
        <end position="344"/>
    </location>
</feature>
<dbReference type="PANTHER" id="PTHR47019:SF1">
    <property type="entry name" value="LIPID II FLIPPASE MURJ"/>
    <property type="match status" value="1"/>
</dbReference>
<dbReference type="AlphaFoldDB" id="A0A1W6LBR1"/>
<dbReference type="GO" id="GO:0009252">
    <property type="term" value="P:peptidoglycan biosynthetic process"/>
    <property type="evidence" value="ECO:0007669"/>
    <property type="project" value="UniProtKB-UniRule"/>
</dbReference>
<protein>
    <recommendedName>
        <fullName evidence="10">Probable lipid II flippase MurJ</fullName>
    </recommendedName>
</protein>
<comment type="similarity">
    <text evidence="9 10 11">Belongs to the MurJ/MviN family.</text>
</comment>
<feature type="transmembrane region" description="Helical" evidence="10">
    <location>
        <begin position="449"/>
        <end position="469"/>
    </location>
</feature>
<dbReference type="PRINTS" id="PR01806">
    <property type="entry name" value="VIRFACTRMVIN"/>
</dbReference>
<evidence type="ECO:0000256" key="10">
    <source>
        <dbReference type="HAMAP-Rule" id="MF_02078"/>
    </source>
</evidence>
<keyword evidence="13" id="KW-1185">Reference proteome</keyword>
<keyword evidence="10 11" id="KW-0813">Transport</keyword>
<dbReference type="EMBL" id="CP015118">
    <property type="protein sequence ID" value="ARN21674.1"/>
    <property type="molecule type" value="Genomic_DNA"/>
</dbReference>
<name>A0A1W6LBR1_9BURK</name>
<dbReference type="UniPathway" id="UPA00219"/>
<sequence length="519" mass="54726">MNLLRAASTVSLLTLCSRVTGLASQLMIASMFGAGAWTDAYNAAFRIPNMLRRLFGEGAFAQAFVPILGQTRVTEGDETTRRLIDAVATILAWALFLTCVVGILAAPAVVWLLASGLEKFDDAVLMTRLMFPYIGFISLVALAAGILNTWKHFAVPAAAPVLLNLSLIACAWGLAPVFARWGVQPIYSLAVGVMLGGVLQLAVQVPALVAIGQLPRIGLGPAAIRAAWNHPGVHKVLRQMAPALIGVSVAQLSLFINTQLASHLGVGAISWLGYADRLMEFPTALLGVALGVVLIPQLSSAQGRGDTASYSALLDWGLRLVVMLALPCAVALLVFPEALVAVLFHRGAFTAADVAQTVRALQGYGVGLMGLIAIKILAPGFYARQDIRTPVRIAVAVLVLTQVLNAVFWFFVPSLQHAGLALSIGLGALVNAAWLFIGLRRSGAYVPAAGWGGFGLKVVVATGLLTGLLAWGAHHVDWVGLPGWTRVGWLVLLLGGSAVLYFGSLLAMGLNLKQFVRRG</sequence>
<dbReference type="STRING" id="946333.A4W93_18225"/>
<keyword evidence="10 11" id="KW-0961">Cell wall biogenesis/degradation</keyword>
<accession>A0A1W6LBR1</accession>
<feature type="transmembrane region" description="Helical" evidence="10">
    <location>
        <begin position="125"/>
        <end position="147"/>
    </location>
</feature>
<comment type="function">
    <text evidence="8 10 11">Involved in peptidoglycan biosynthesis. Transports lipid-linked peptidoglycan precursors from the inner to the outer leaflet of the cytoplasmic membrane.</text>
</comment>
<dbReference type="Pfam" id="PF03023">
    <property type="entry name" value="MurJ"/>
    <property type="match status" value="1"/>
</dbReference>
<dbReference type="GO" id="GO:0071555">
    <property type="term" value="P:cell wall organization"/>
    <property type="evidence" value="ECO:0007669"/>
    <property type="project" value="UniProtKB-UniRule"/>
</dbReference>
<comment type="subcellular location">
    <subcellularLocation>
        <location evidence="10">Cell inner membrane</location>
        <topology evidence="10">Multi-pass membrane protein</topology>
    </subcellularLocation>
    <subcellularLocation>
        <location evidence="1">Cell membrane</location>
        <topology evidence="1">Multi-pass membrane protein</topology>
    </subcellularLocation>
</comment>
<feature type="transmembrane region" description="Helical" evidence="10">
    <location>
        <begin position="90"/>
        <end position="113"/>
    </location>
</feature>
<evidence type="ECO:0000256" key="11">
    <source>
        <dbReference type="PIRNR" id="PIRNR002869"/>
    </source>
</evidence>
<evidence type="ECO:0000256" key="2">
    <source>
        <dbReference type="ARBA" id="ARBA00022475"/>
    </source>
</evidence>
<feature type="transmembrane region" description="Helical" evidence="10">
    <location>
        <begin position="418"/>
        <end position="437"/>
    </location>
</feature>
<evidence type="ECO:0000313" key="13">
    <source>
        <dbReference type="Proteomes" id="UP000193427"/>
    </source>
</evidence>
<dbReference type="KEGG" id="rgu:A4W93_18225"/>
<keyword evidence="7 10" id="KW-0472">Membrane</keyword>
<proteinExistence type="inferred from homology"/>
<dbReference type="PANTHER" id="PTHR47019">
    <property type="entry name" value="LIPID II FLIPPASE MURJ"/>
    <property type="match status" value="1"/>
</dbReference>
<evidence type="ECO:0000256" key="5">
    <source>
        <dbReference type="ARBA" id="ARBA00022984"/>
    </source>
</evidence>
<keyword evidence="3 10" id="KW-0812">Transmembrane</keyword>
<feature type="transmembrane region" description="Helical" evidence="10">
    <location>
        <begin position="489"/>
        <end position="512"/>
    </location>
</feature>
<dbReference type="OrthoDB" id="9816572at2"/>
<dbReference type="HAMAP" id="MF_02078">
    <property type="entry name" value="MurJ_MviN"/>
    <property type="match status" value="1"/>
</dbReference>
<dbReference type="Proteomes" id="UP000193427">
    <property type="component" value="Chromosome"/>
</dbReference>
<feature type="transmembrane region" description="Helical" evidence="10">
    <location>
        <begin position="153"/>
        <end position="174"/>
    </location>
</feature>
<feature type="transmembrane region" description="Helical" evidence="10">
    <location>
        <begin position="394"/>
        <end position="412"/>
    </location>
</feature>
<dbReference type="PIRSF" id="PIRSF002869">
    <property type="entry name" value="MviN"/>
    <property type="match status" value="1"/>
</dbReference>
<keyword evidence="5 10" id="KW-0573">Peptidoglycan synthesis</keyword>
<evidence type="ECO:0000256" key="6">
    <source>
        <dbReference type="ARBA" id="ARBA00022989"/>
    </source>
</evidence>
<dbReference type="GO" id="GO:0034204">
    <property type="term" value="P:lipid translocation"/>
    <property type="evidence" value="ECO:0007669"/>
    <property type="project" value="TreeGrafter"/>
</dbReference>
<evidence type="ECO:0000313" key="12">
    <source>
        <dbReference type="EMBL" id="ARN21674.1"/>
    </source>
</evidence>
<feature type="transmembrane region" description="Helical" evidence="10">
    <location>
        <begin position="281"/>
        <end position="299"/>
    </location>
</feature>
<dbReference type="GO" id="GO:0005886">
    <property type="term" value="C:plasma membrane"/>
    <property type="evidence" value="ECO:0007669"/>
    <property type="project" value="UniProtKB-SubCell"/>
</dbReference>
<dbReference type="GO" id="GO:0008360">
    <property type="term" value="P:regulation of cell shape"/>
    <property type="evidence" value="ECO:0007669"/>
    <property type="project" value="UniProtKB-UniRule"/>
</dbReference>
<evidence type="ECO:0000256" key="1">
    <source>
        <dbReference type="ARBA" id="ARBA00004651"/>
    </source>
</evidence>